<dbReference type="InterPro" id="IPR011004">
    <property type="entry name" value="Trimer_LpxA-like_sf"/>
</dbReference>
<dbReference type="Proteomes" id="UP000190229">
    <property type="component" value="Unassembled WGS sequence"/>
</dbReference>
<keyword evidence="1" id="KW-0808">Transferase</keyword>
<evidence type="ECO:0000313" key="3">
    <source>
        <dbReference type="EMBL" id="OPG17677.1"/>
    </source>
</evidence>
<dbReference type="GO" id="GO:0016740">
    <property type="term" value="F:transferase activity"/>
    <property type="evidence" value="ECO:0007669"/>
    <property type="project" value="UniProtKB-KW"/>
</dbReference>
<keyword evidence="4" id="KW-1185">Reference proteome</keyword>
<evidence type="ECO:0000256" key="2">
    <source>
        <dbReference type="ARBA" id="ARBA00022737"/>
    </source>
</evidence>
<dbReference type="PROSITE" id="PS00101">
    <property type="entry name" value="HEXAPEP_TRANSFERASES"/>
    <property type="match status" value="1"/>
</dbReference>
<proteinExistence type="predicted"/>
<comment type="caution">
    <text evidence="3">The sequence shown here is derived from an EMBL/GenBank/DDBJ whole genome shotgun (WGS) entry which is preliminary data.</text>
</comment>
<dbReference type="InterPro" id="IPR051159">
    <property type="entry name" value="Hexapeptide_acetyltransf"/>
</dbReference>
<accession>A0A1V4EXK6</accession>
<dbReference type="Gene3D" id="2.160.10.10">
    <property type="entry name" value="Hexapeptide repeat proteins"/>
    <property type="match status" value="1"/>
</dbReference>
<reference evidence="3 4" key="1">
    <citation type="submission" date="2017-02" db="EMBL/GenBank/DDBJ databases">
        <title>Draft genome of Acidibacillus ferrooxidans Huett2.</title>
        <authorList>
            <person name="Schopf S."/>
        </authorList>
    </citation>
    <scope>NUCLEOTIDE SEQUENCE [LARGE SCALE GENOMIC DNA]</scope>
    <source>
        <strain evidence="3 4">Huett2</strain>
    </source>
</reference>
<sequence length="168" mass="17987">MHMTEPHISMPYSVFGDGQLTYGDNVHISEHAWISLPRAGACLRVGDHTQIGRFFGVSCAERITIGHSCVIGERVFIADVGHAYEDPSRPILVSGLTDPMPVTIGDDVLIGVGSFIGPGVTIGTHVMIGANSVVLHDIPSYSVAAGNPARVIKRFDFSSGQWMRTGEV</sequence>
<dbReference type="InterPro" id="IPR001451">
    <property type="entry name" value="Hexapep"/>
</dbReference>
<dbReference type="Pfam" id="PF00132">
    <property type="entry name" value="Hexapep"/>
    <property type="match status" value="1"/>
</dbReference>
<dbReference type="AlphaFoldDB" id="A0A1V4EXK6"/>
<keyword evidence="2" id="KW-0677">Repeat</keyword>
<organism evidence="3 4">
    <name type="scientific">Ferroacidibacillus organovorans</name>
    <dbReference type="NCBI Taxonomy" id="1765683"/>
    <lineage>
        <taxon>Bacteria</taxon>
        <taxon>Bacillati</taxon>
        <taxon>Bacillota</taxon>
        <taxon>Bacilli</taxon>
        <taxon>Bacillales</taxon>
        <taxon>Alicyclobacillaceae</taxon>
        <taxon>Ferroacidibacillus</taxon>
    </lineage>
</organism>
<name>A0A1V4EXK6_9BACL</name>
<dbReference type="SUPFAM" id="SSF51161">
    <property type="entry name" value="Trimeric LpxA-like enzymes"/>
    <property type="match status" value="1"/>
</dbReference>
<evidence type="ECO:0008006" key="5">
    <source>
        <dbReference type="Google" id="ProtNLM"/>
    </source>
</evidence>
<evidence type="ECO:0000256" key="1">
    <source>
        <dbReference type="ARBA" id="ARBA00022679"/>
    </source>
</evidence>
<evidence type="ECO:0000313" key="4">
    <source>
        <dbReference type="Proteomes" id="UP000190229"/>
    </source>
</evidence>
<dbReference type="PANTHER" id="PTHR23416">
    <property type="entry name" value="SIALIC ACID SYNTHASE-RELATED"/>
    <property type="match status" value="1"/>
</dbReference>
<dbReference type="CDD" id="cd04647">
    <property type="entry name" value="LbH_MAT_like"/>
    <property type="match status" value="1"/>
</dbReference>
<dbReference type="EMBL" id="MWPS01000001">
    <property type="protein sequence ID" value="OPG17677.1"/>
    <property type="molecule type" value="Genomic_DNA"/>
</dbReference>
<dbReference type="PANTHER" id="PTHR23416:SF78">
    <property type="entry name" value="LIPOPOLYSACCHARIDE BIOSYNTHESIS O-ACETYL TRANSFERASE WBBJ-RELATED"/>
    <property type="match status" value="1"/>
</dbReference>
<protein>
    <recommendedName>
        <fullName evidence="5">Acetyltransferase</fullName>
    </recommendedName>
</protein>
<gene>
    <name evidence="3" type="ORF">B2M26_00575</name>
</gene>
<dbReference type="InterPro" id="IPR018357">
    <property type="entry name" value="Hexapep_transf_CS"/>
</dbReference>